<evidence type="ECO:0000256" key="3">
    <source>
        <dbReference type="ARBA" id="ARBA00022650"/>
    </source>
</evidence>
<evidence type="ECO:0000313" key="10">
    <source>
        <dbReference type="Proteomes" id="UP001199919"/>
    </source>
</evidence>
<dbReference type="Gene3D" id="3.40.605.10">
    <property type="entry name" value="Aldehyde Dehydrogenase, Chain A, domain 1"/>
    <property type="match status" value="1"/>
</dbReference>
<dbReference type="PROSITE" id="PS01223">
    <property type="entry name" value="PROA"/>
    <property type="match status" value="1"/>
</dbReference>
<dbReference type="InterPro" id="IPR016162">
    <property type="entry name" value="Ald_DH_N"/>
</dbReference>
<dbReference type="InterPro" id="IPR012134">
    <property type="entry name" value="Glu-5-SA_DH"/>
</dbReference>
<dbReference type="InterPro" id="IPR016161">
    <property type="entry name" value="Ald_DH/histidinol_DH"/>
</dbReference>
<dbReference type="InterPro" id="IPR000965">
    <property type="entry name" value="GPR_dom"/>
</dbReference>
<proteinExistence type="inferred from homology"/>
<evidence type="ECO:0000256" key="5">
    <source>
        <dbReference type="ARBA" id="ARBA00023002"/>
    </source>
</evidence>
<dbReference type="PANTHER" id="PTHR11063:SF8">
    <property type="entry name" value="DELTA-1-PYRROLINE-5-CARBOXYLATE SYNTHASE"/>
    <property type="match status" value="1"/>
</dbReference>
<dbReference type="Pfam" id="PF00171">
    <property type="entry name" value="Aldedh"/>
    <property type="match status" value="1"/>
</dbReference>
<comment type="pathway">
    <text evidence="1 7">Amino-acid biosynthesis; L-proline biosynthesis; L-glutamate 5-semialdehyde from L-glutamate: step 2/2.</text>
</comment>
<protein>
    <recommendedName>
        <fullName evidence="7">Gamma-glutamyl phosphate reductase</fullName>
        <shortName evidence="7">GPR</shortName>
        <ecNumber evidence="7">1.2.1.41</ecNumber>
    </recommendedName>
    <alternativeName>
        <fullName evidence="7">Glutamate-5-semialdehyde dehydrogenase</fullName>
    </alternativeName>
    <alternativeName>
        <fullName evidence="7">Glutamyl-gamma-semialdehyde dehydrogenase</fullName>
        <shortName evidence="7">GSA dehydrogenase</shortName>
    </alternativeName>
</protein>
<gene>
    <name evidence="7" type="primary">proA</name>
    <name evidence="9" type="ORF">LT679_04615</name>
</gene>
<dbReference type="InterPro" id="IPR016163">
    <property type="entry name" value="Ald_DH_C"/>
</dbReference>
<comment type="function">
    <text evidence="7">Catalyzes the NADPH-dependent reduction of L-glutamate 5-phosphate into L-glutamate 5-semialdehyde and phosphate. The product spontaneously undergoes cyclization to form 1-pyrroline-5-carboxylate.</text>
</comment>
<evidence type="ECO:0000259" key="8">
    <source>
        <dbReference type="Pfam" id="PF00171"/>
    </source>
</evidence>
<dbReference type="NCBIfam" id="NF001221">
    <property type="entry name" value="PRK00197.1"/>
    <property type="match status" value="1"/>
</dbReference>
<dbReference type="RefSeq" id="WP_232175949.1">
    <property type="nucleotide sequence ID" value="NZ_JAJPWV010000001.1"/>
</dbReference>
<keyword evidence="3 7" id="KW-0641">Proline biosynthesis</keyword>
<evidence type="ECO:0000256" key="4">
    <source>
        <dbReference type="ARBA" id="ARBA00022857"/>
    </source>
</evidence>
<keyword evidence="4 7" id="KW-0521">NADP</keyword>
<keyword evidence="10" id="KW-1185">Reference proteome</keyword>
<keyword evidence="2 7" id="KW-0028">Amino-acid biosynthesis</keyword>
<dbReference type="Proteomes" id="UP001199919">
    <property type="component" value="Unassembled WGS sequence"/>
</dbReference>
<dbReference type="InterPro" id="IPR015590">
    <property type="entry name" value="Aldehyde_DH_dom"/>
</dbReference>
<evidence type="ECO:0000313" key="9">
    <source>
        <dbReference type="EMBL" id="MCD8739874.1"/>
    </source>
</evidence>
<dbReference type="SUPFAM" id="SSF53720">
    <property type="entry name" value="ALDH-like"/>
    <property type="match status" value="1"/>
</dbReference>
<dbReference type="GO" id="GO:0004350">
    <property type="term" value="F:glutamate-5-semialdehyde dehydrogenase activity"/>
    <property type="evidence" value="ECO:0007669"/>
    <property type="project" value="UniProtKB-EC"/>
</dbReference>
<dbReference type="Gene3D" id="3.40.309.10">
    <property type="entry name" value="Aldehyde Dehydrogenase, Chain A, domain 2"/>
    <property type="match status" value="1"/>
</dbReference>
<evidence type="ECO:0000256" key="2">
    <source>
        <dbReference type="ARBA" id="ARBA00022605"/>
    </source>
</evidence>
<dbReference type="CDD" id="cd07079">
    <property type="entry name" value="ALDH_F18-19_ProA-GPR"/>
    <property type="match status" value="1"/>
</dbReference>
<comment type="catalytic activity">
    <reaction evidence="6 7">
        <text>L-glutamate 5-semialdehyde + phosphate + NADP(+) = L-glutamyl 5-phosphate + NADPH + H(+)</text>
        <dbReference type="Rhea" id="RHEA:19541"/>
        <dbReference type="ChEBI" id="CHEBI:15378"/>
        <dbReference type="ChEBI" id="CHEBI:43474"/>
        <dbReference type="ChEBI" id="CHEBI:57783"/>
        <dbReference type="ChEBI" id="CHEBI:58066"/>
        <dbReference type="ChEBI" id="CHEBI:58274"/>
        <dbReference type="ChEBI" id="CHEBI:58349"/>
        <dbReference type="EC" id="1.2.1.41"/>
    </reaction>
</comment>
<dbReference type="PIRSF" id="PIRSF000151">
    <property type="entry name" value="GPR"/>
    <property type="match status" value="1"/>
</dbReference>
<dbReference type="EC" id="1.2.1.41" evidence="7"/>
<keyword evidence="5 7" id="KW-0560">Oxidoreductase</keyword>
<dbReference type="InterPro" id="IPR020593">
    <property type="entry name" value="G-glutamylP_reductase_CS"/>
</dbReference>
<evidence type="ECO:0000256" key="1">
    <source>
        <dbReference type="ARBA" id="ARBA00004985"/>
    </source>
</evidence>
<accession>A0ABS8U1U1</accession>
<comment type="subcellular location">
    <subcellularLocation>
        <location evidence="7">Cytoplasm</location>
    </subcellularLocation>
</comment>
<dbReference type="PANTHER" id="PTHR11063">
    <property type="entry name" value="GLUTAMATE SEMIALDEHYDE DEHYDROGENASE"/>
    <property type="match status" value="1"/>
</dbReference>
<feature type="domain" description="Aldehyde dehydrogenase" evidence="8">
    <location>
        <begin position="34"/>
        <end position="266"/>
    </location>
</feature>
<dbReference type="HAMAP" id="MF_00412">
    <property type="entry name" value="ProA"/>
    <property type="match status" value="1"/>
</dbReference>
<keyword evidence="7" id="KW-0963">Cytoplasm</keyword>
<name>A0ABS8U1U1_9SPHI</name>
<dbReference type="NCBIfam" id="TIGR00407">
    <property type="entry name" value="proA"/>
    <property type="match status" value="1"/>
</dbReference>
<evidence type="ECO:0000256" key="7">
    <source>
        <dbReference type="HAMAP-Rule" id="MF_00412"/>
    </source>
</evidence>
<comment type="caution">
    <text evidence="9">The sequence shown here is derived from an EMBL/GenBank/DDBJ whole genome shotgun (WGS) entry which is preliminary data.</text>
</comment>
<organism evidence="9 10">
    <name type="scientific">Mucilaginibacter roseus</name>
    <dbReference type="NCBI Taxonomy" id="1528868"/>
    <lineage>
        <taxon>Bacteria</taxon>
        <taxon>Pseudomonadati</taxon>
        <taxon>Bacteroidota</taxon>
        <taxon>Sphingobacteriia</taxon>
        <taxon>Sphingobacteriales</taxon>
        <taxon>Sphingobacteriaceae</taxon>
        <taxon>Mucilaginibacter</taxon>
    </lineage>
</organism>
<evidence type="ECO:0000256" key="6">
    <source>
        <dbReference type="ARBA" id="ARBA00049024"/>
    </source>
</evidence>
<reference evidence="9 10" key="1">
    <citation type="submission" date="2021-12" db="EMBL/GenBank/DDBJ databases">
        <title>Mucilaginibacter roseus genome.</title>
        <authorList>
            <person name="Ferreira J.R."/>
            <person name="Newman J.D."/>
        </authorList>
    </citation>
    <scope>NUCLEOTIDE SEQUENCE [LARGE SCALE GENOMIC DNA]</scope>
    <source>
        <strain evidence="9 10">LMG 28454</strain>
    </source>
</reference>
<sequence>MTSYNTYFDNAVTASRKMAGLSEQLVSKVLNEVAAAAIEHTEHIVRENQKDLALMAEDDPKYDRLKLTAERIENIANDMIAVAELQLSLGRVLEERVLENGLHLKKVSVPLGVVGVIYEARPNVTFDVFALCFKTGNVAVLKGGSDADHSNRCIIEIVQQVLEKNNLDKNIATLLPAQREATHALLNATGKVDVLIPRGSQSLIDYVRDNSKVPVIETGAGIVHTYIAPSANIDKARDIIFNAKTRRVSVCNALDCLIIHSSHLLNIAGIVATLAEKKVTLYADNPAYNELKDHYPANLLQQAEAQHYGTEFLDYKMAIKTVASIDDALDHIALHSSKHSEAIITEDQDEADRFTNQVDAAAVYVNASTAFTDGAQFGLGAEIGISTQKLHARGPMGLNELTSYKWVIKGSGQIRER</sequence>
<comment type="similarity">
    <text evidence="7">Belongs to the gamma-glutamyl phosphate reductase family.</text>
</comment>
<dbReference type="EMBL" id="JAJPWV010000001">
    <property type="protein sequence ID" value="MCD8739874.1"/>
    <property type="molecule type" value="Genomic_DNA"/>
</dbReference>